<organism evidence="2 3">
    <name type="scientific">Fulvivirga imtechensis AK7</name>
    <dbReference type="NCBI Taxonomy" id="1237149"/>
    <lineage>
        <taxon>Bacteria</taxon>
        <taxon>Pseudomonadati</taxon>
        <taxon>Bacteroidota</taxon>
        <taxon>Cytophagia</taxon>
        <taxon>Cytophagales</taxon>
        <taxon>Fulvivirgaceae</taxon>
        <taxon>Fulvivirga</taxon>
    </lineage>
</organism>
<dbReference type="STRING" id="1237149.C900_00237"/>
<accession>L8JM36</accession>
<feature type="transmembrane region" description="Helical" evidence="1">
    <location>
        <begin position="117"/>
        <end position="139"/>
    </location>
</feature>
<dbReference type="EMBL" id="AMZN01000107">
    <property type="protein sequence ID" value="ELR68589.1"/>
    <property type="molecule type" value="Genomic_DNA"/>
</dbReference>
<name>L8JM36_9BACT</name>
<keyword evidence="1" id="KW-0472">Membrane</keyword>
<evidence type="ECO:0000313" key="3">
    <source>
        <dbReference type="Proteomes" id="UP000011135"/>
    </source>
</evidence>
<feature type="transmembrane region" description="Helical" evidence="1">
    <location>
        <begin position="151"/>
        <end position="168"/>
    </location>
</feature>
<keyword evidence="3" id="KW-1185">Reference proteome</keyword>
<feature type="transmembrane region" description="Helical" evidence="1">
    <location>
        <begin position="29"/>
        <end position="49"/>
    </location>
</feature>
<protein>
    <submittedName>
        <fullName evidence="2">Uncharacterized protein</fullName>
    </submittedName>
</protein>
<dbReference type="Proteomes" id="UP000011135">
    <property type="component" value="Unassembled WGS sequence"/>
</dbReference>
<sequence>MLIIKSYFNFLANPKKNYSTIKSDNELKVFILVLLITYTLIFFVSFIPSTQTPITKEAAKAIPANLLILLTIPLYEELIFRLPLKVSAVRASISFSLFISSILLILTNLILKIPITLLEFHLLSFILAIPFFFLFKYLYNQATEAFLIKNYNYLFFANLILFSVSHFYYQDISLSALLTYLIYGYSLSFLRISTKFFYGLILHMIFIAPLIYSFLTSFRS</sequence>
<evidence type="ECO:0000313" key="2">
    <source>
        <dbReference type="EMBL" id="ELR68589.1"/>
    </source>
</evidence>
<reference evidence="2 3" key="1">
    <citation type="submission" date="2012-12" db="EMBL/GenBank/DDBJ databases">
        <title>Genome assembly of Fulvivirga imtechensis AK7.</title>
        <authorList>
            <person name="Nupur N."/>
            <person name="Khatri I."/>
            <person name="Kumar R."/>
            <person name="Subramanian S."/>
            <person name="Pinnaka A."/>
        </authorList>
    </citation>
    <scope>NUCLEOTIDE SEQUENCE [LARGE SCALE GENOMIC DNA]</scope>
    <source>
        <strain evidence="2 3">AK7</strain>
    </source>
</reference>
<feature type="transmembrane region" description="Helical" evidence="1">
    <location>
        <begin position="174"/>
        <end position="190"/>
    </location>
</feature>
<proteinExistence type="predicted"/>
<dbReference type="AlphaFoldDB" id="L8JM36"/>
<keyword evidence="1" id="KW-1133">Transmembrane helix</keyword>
<evidence type="ECO:0000256" key="1">
    <source>
        <dbReference type="SAM" id="Phobius"/>
    </source>
</evidence>
<gene>
    <name evidence="2" type="ORF">C900_00237</name>
</gene>
<feature type="transmembrane region" description="Helical" evidence="1">
    <location>
        <begin position="61"/>
        <end position="80"/>
    </location>
</feature>
<keyword evidence="1" id="KW-0812">Transmembrane</keyword>
<feature type="transmembrane region" description="Helical" evidence="1">
    <location>
        <begin position="197"/>
        <end position="215"/>
    </location>
</feature>
<comment type="caution">
    <text evidence="2">The sequence shown here is derived from an EMBL/GenBank/DDBJ whole genome shotgun (WGS) entry which is preliminary data.</text>
</comment>
<feature type="transmembrane region" description="Helical" evidence="1">
    <location>
        <begin position="92"/>
        <end position="111"/>
    </location>
</feature>